<dbReference type="AlphaFoldDB" id="A0A6G8PS78"/>
<gene>
    <name evidence="2" type="ORF">GBA65_00800</name>
</gene>
<accession>A0A6G8PS78</accession>
<keyword evidence="1" id="KW-0472">Membrane</keyword>
<evidence type="ECO:0000256" key="1">
    <source>
        <dbReference type="SAM" id="Phobius"/>
    </source>
</evidence>
<feature type="transmembrane region" description="Helical" evidence="1">
    <location>
        <begin position="69"/>
        <end position="93"/>
    </location>
</feature>
<keyword evidence="3" id="KW-1185">Reference proteome</keyword>
<feature type="transmembrane region" description="Helical" evidence="1">
    <location>
        <begin position="30"/>
        <end position="57"/>
    </location>
</feature>
<keyword evidence="1" id="KW-1133">Transmembrane helix</keyword>
<feature type="transmembrane region" description="Helical" evidence="1">
    <location>
        <begin position="133"/>
        <end position="152"/>
    </location>
</feature>
<protein>
    <submittedName>
        <fullName evidence="2">Uncharacterized protein</fullName>
    </submittedName>
</protein>
<evidence type="ECO:0000313" key="2">
    <source>
        <dbReference type="EMBL" id="QIN77290.1"/>
    </source>
</evidence>
<keyword evidence="1" id="KW-0812">Transmembrane</keyword>
<dbReference type="Proteomes" id="UP000502706">
    <property type="component" value="Chromosome"/>
</dbReference>
<proteinExistence type="predicted"/>
<name>A0A6G8PS78_9ACTN</name>
<feature type="transmembrane region" description="Helical" evidence="1">
    <location>
        <begin position="158"/>
        <end position="180"/>
    </location>
</feature>
<dbReference type="KEGG" id="rmar:GBA65_00800"/>
<sequence>MGGGLLKSTATDASGRELHDHESRIGAAGYGWTAVLVGLAFAAAGGTLLPFALAPLYEPGGPPDVTTTLVGVVFGVLFVTAGLWLAAFGLLGASRRRGVRRGREMYPGEPWRWDHGWDESGIRDDARRRPVVWALRLVALALFLVPFNAVAFSGELPWWGRLGFGLVAVTFDLVALYSLYRFARSLTQLLRYGSGGLAYGRFPFFLGEDLDVVLRPARELPGVPLKATLRCVLERYEDRGTRSEPSPTAVAYELYSDEKTAAAPSGVAGRGLGVGLSFRLPEGLPSTDLAGPPLTYWELEVRGEGPGADYEVTFLVPIYVRRLA</sequence>
<reference evidence="2 3" key="1">
    <citation type="submission" date="2019-10" db="EMBL/GenBank/DDBJ databases">
        <title>Rubrobacter sp nov SCSIO 52915 isolated from a deep-sea sediment in the South China Sea.</title>
        <authorList>
            <person name="Chen R.W."/>
        </authorList>
    </citation>
    <scope>NUCLEOTIDE SEQUENCE [LARGE SCALE GENOMIC DNA]</scope>
    <source>
        <strain evidence="2 3">SCSIO 52915</strain>
    </source>
</reference>
<dbReference type="EMBL" id="CP045121">
    <property type="protein sequence ID" value="QIN77290.1"/>
    <property type="molecule type" value="Genomic_DNA"/>
</dbReference>
<organism evidence="2 3">
    <name type="scientific">Rubrobacter marinus</name>
    <dbReference type="NCBI Taxonomy" id="2653852"/>
    <lineage>
        <taxon>Bacteria</taxon>
        <taxon>Bacillati</taxon>
        <taxon>Actinomycetota</taxon>
        <taxon>Rubrobacteria</taxon>
        <taxon>Rubrobacterales</taxon>
        <taxon>Rubrobacteraceae</taxon>
        <taxon>Rubrobacter</taxon>
    </lineage>
</organism>
<dbReference type="RefSeq" id="WP_166394959.1">
    <property type="nucleotide sequence ID" value="NZ_CP045121.1"/>
</dbReference>
<evidence type="ECO:0000313" key="3">
    <source>
        <dbReference type="Proteomes" id="UP000502706"/>
    </source>
</evidence>